<evidence type="ECO:0000256" key="9">
    <source>
        <dbReference type="ARBA" id="ARBA00022801"/>
    </source>
</evidence>
<dbReference type="InterPro" id="IPR053975">
    <property type="entry name" value="PFF1_C"/>
</dbReference>
<sequence length="974" mass="106080">MPALSWLAAPFKFAPASVSILTIFIYSLVFGLVLRSDELSDVPKKTKGLSLERAYADLHQITARPHPYLSHANDDVHAYLLSQLSPIASRHDYVHLSDDLTANASFVVSGHGVYFEGANILVKIDGTDPSSSLPDGVLFSAHYDSVSTAPGATDDGMGVVTLVELVRYFASPEHRPRRTAIFFINNGEEDGLNGAYAYWRHPWSNLTANFINLEGAASGGRPILFRSTSLGPTRSLLSNAISHLQADVLTGDAYKRGVVRSYTDYQVYAAGLKGKLIFLSIAGQVAPMGGLDVAFYKNRAFYHTPRDSIPGMGYGESRKALWAMMENARGAGASLLNDDVSDDADKPGVYFDFLRTKLVLFPLHNLFVANVVMLAIGPFATLILLAFTFVASRRSDNERVAEENVARGTWTKTKKALRVVLGWCRFWIALAIGAGTSAALVAGFVHVNPYVVHSRPHLVLLTFLSLSYLSLVAPLQLLQRLLPAPPSSQKLAVFVEHYLLTWSALLAATILVRTHELAGLYWVSAWHACAWAAASVALVEGVVRAWQGREEGGKADLGLTVEDDYDESDGAGRRYVRGVRFEAAEENGRDAQGEVVETEPTEITPLMHQHRAAGRRGEGESAYAEYGWWIVQLLVAVPLPALLLFQLELLLVQALMNTLVDGSSAVTVYGGVAALSLLIFLPLAPFAHKLHHLLTLAILAVFAVSLTVSWAAFPFTQDHPFKVFFQQRLELDVPSSASLALNSEFSGVAGNVQLQPNTLVRAVTTLTGLRGFVDDRIVPSLPSSWGADVECTEDTVLKPGLLVCQWEGDLLPAPGGNETDEEHARWLDVRTTRLNASSAVLNLRGTNTRGCRVYFDRPITYYKVHGASDATGAFLPGYEMPVEGVRELRLWTRAWGRPFEVEFGWDGSEDEGPFGGKAACEWAEYASASAGGSSPVAHTGLIPALEEVKAFLPLWALPTKATDGLVEAWTTFRV</sequence>
<organism evidence="20 21">
    <name type="scientific">Wolfiporia cocos (strain MD-104)</name>
    <name type="common">Brown rot fungus</name>
    <dbReference type="NCBI Taxonomy" id="742152"/>
    <lineage>
        <taxon>Eukaryota</taxon>
        <taxon>Fungi</taxon>
        <taxon>Dikarya</taxon>
        <taxon>Basidiomycota</taxon>
        <taxon>Agaricomycotina</taxon>
        <taxon>Agaricomycetes</taxon>
        <taxon>Polyporales</taxon>
        <taxon>Phaeolaceae</taxon>
        <taxon>Wolfiporia</taxon>
    </lineage>
</organism>
<keyword evidence="6 15" id="KW-0645">Protease</keyword>
<evidence type="ECO:0000256" key="1">
    <source>
        <dbReference type="ARBA" id="ARBA00001947"/>
    </source>
</evidence>
<comment type="subcellular location">
    <subcellularLocation>
        <location evidence="3">Vacuole membrane</location>
        <topology evidence="3">Multi-pass membrane protein</topology>
    </subcellularLocation>
</comment>
<evidence type="ECO:0000256" key="15">
    <source>
        <dbReference type="RuleBase" id="RU361240"/>
    </source>
</evidence>
<evidence type="ECO:0000259" key="17">
    <source>
        <dbReference type="Pfam" id="PF04389"/>
    </source>
</evidence>
<keyword evidence="13 16" id="KW-0472">Membrane</keyword>
<dbReference type="InterPro" id="IPR007484">
    <property type="entry name" value="Peptidase_M28"/>
</dbReference>
<dbReference type="PANTHER" id="PTHR12147:SF58">
    <property type="entry name" value="VACUOLAR MEMBRANE PROTEASE"/>
    <property type="match status" value="1"/>
</dbReference>
<evidence type="ECO:0000256" key="4">
    <source>
        <dbReference type="ARBA" id="ARBA00010918"/>
    </source>
</evidence>
<feature type="transmembrane region" description="Helical" evidence="16">
    <location>
        <begin position="667"/>
        <end position="686"/>
    </location>
</feature>
<evidence type="ECO:0000256" key="14">
    <source>
        <dbReference type="ARBA" id="ARBA00023180"/>
    </source>
</evidence>
<dbReference type="GO" id="GO:0006508">
    <property type="term" value="P:proteolysis"/>
    <property type="evidence" value="ECO:0007669"/>
    <property type="project" value="UniProtKB-KW"/>
</dbReference>
<dbReference type="AlphaFoldDB" id="A0A2H3JAA0"/>
<feature type="transmembrane region" description="Helical" evidence="16">
    <location>
        <begin position="693"/>
        <end position="713"/>
    </location>
</feature>
<feature type="domain" description="Peptidase M28" evidence="17">
    <location>
        <begin position="119"/>
        <end position="315"/>
    </location>
</feature>
<feature type="transmembrane region" description="Helical" evidence="16">
    <location>
        <begin position="424"/>
        <end position="446"/>
    </location>
</feature>
<keyword evidence="11 16" id="KW-1133">Transmembrane helix</keyword>
<dbReference type="Proteomes" id="UP000218811">
    <property type="component" value="Unassembled WGS sequence"/>
</dbReference>
<dbReference type="InterPro" id="IPR048024">
    <property type="entry name" value="Fxna-like_M28_dom"/>
</dbReference>
<evidence type="ECO:0000256" key="2">
    <source>
        <dbReference type="ARBA" id="ARBA00003273"/>
    </source>
</evidence>
<feature type="transmembrane region" description="Helical" evidence="16">
    <location>
        <begin position="13"/>
        <end position="34"/>
    </location>
</feature>
<dbReference type="GO" id="GO:0046872">
    <property type="term" value="F:metal ion binding"/>
    <property type="evidence" value="ECO:0007669"/>
    <property type="project" value="UniProtKB-KW"/>
</dbReference>
<feature type="domain" description="Vacuolar membrane protease C-terminal" evidence="18">
    <location>
        <begin position="731"/>
        <end position="967"/>
    </location>
</feature>
<keyword evidence="5" id="KW-0926">Vacuole</keyword>
<evidence type="ECO:0000256" key="5">
    <source>
        <dbReference type="ARBA" id="ARBA00022554"/>
    </source>
</evidence>
<gene>
    <name evidence="20" type="ORF">WOLCODRAFT_145906</name>
</gene>
<comment type="cofactor">
    <cofactor evidence="1">
        <name>Zn(2+)</name>
        <dbReference type="ChEBI" id="CHEBI:29105"/>
    </cofactor>
</comment>
<dbReference type="EMBL" id="KB467854">
    <property type="protein sequence ID" value="PCH35669.1"/>
    <property type="molecule type" value="Genomic_DNA"/>
</dbReference>
<keyword evidence="9 15" id="KW-0378">Hydrolase</keyword>
<comment type="function">
    <text evidence="2">May be involved in vacuolar sorting and osmoregulation.</text>
</comment>
<keyword evidence="10 15" id="KW-0862">Zinc</keyword>
<evidence type="ECO:0000256" key="6">
    <source>
        <dbReference type="ARBA" id="ARBA00022670"/>
    </source>
</evidence>
<dbReference type="InterPro" id="IPR045175">
    <property type="entry name" value="M28_fam"/>
</dbReference>
<evidence type="ECO:0000256" key="16">
    <source>
        <dbReference type="SAM" id="Phobius"/>
    </source>
</evidence>
<feature type="transmembrane region" description="Helical" evidence="16">
    <location>
        <begin position="518"/>
        <end position="539"/>
    </location>
</feature>
<dbReference type="Gene3D" id="3.40.630.10">
    <property type="entry name" value="Zn peptidases"/>
    <property type="match status" value="1"/>
</dbReference>
<dbReference type="PANTHER" id="PTHR12147">
    <property type="entry name" value="METALLOPEPTIDASE M28 FAMILY MEMBER"/>
    <property type="match status" value="1"/>
</dbReference>
<evidence type="ECO:0000313" key="21">
    <source>
        <dbReference type="Proteomes" id="UP000218811"/>
    </source>
</evidence>
<evidence type="ECO:0000256" key="11">
    <source>
        <dbReference type="ARBA" id="ARBA00022989"/>
    </source>
</evidence>
<evidence type="ECO:0000256" key="3">
    <source>
        <dbReference type="ARBA" id="ARBA00004128"/>
    </source>
</evidence>
<feature type="transmembrane region" description="Helical" evidence="16">
    <location>
        <begin position="367"/>
        <end position="390"/>
    </location>
</feature>
<dbReference type="GO" id="GO:0008235">
    <property type="term" value="F:metalloexopeptidase activity"/>
    <property type="evidence" value="ECO:0007669"/>
    <property type="project" value="InterPro"/>
</dbReference>
<evidence type="ECO:0000256" key="10">
    <source>
        <dbReference type="ARBA" id="ARBA00022833"/>
    </source>
</evidence>
<evidence type="ECO:0000256" key="7">
    <source>
        <dbReference type="ARBA" id="ARBA00022692"/>
    </source>
</evidence>
<dbReference type="CDD" id="cd03875">
    <property type="entry name" value="M28_Fxna_like"/>
    <property type="match status" value="1"/>
</dbReference>
<keyword evidence="14" id="KW-0325">Glycoprotein</keyword>
<dbReference type="SUPFAM" id="SSF53187">
    <property type="entry name" value="Zn-dependent exopeptidases"/>
    <property type="match status" value="1"/>
</dbReference>
<dbReference type="EC" id="3.4.-.-" evidence="15"/>
<evidence type="ECO:0000256" key="8">
    <source>
        <dbReference type="ARBA" id="ARBA00022723"/>
    </source>
</evidence>
<evidence type="ECO:0000256" key="12">
    <source>
        <dbReference type="ARBA" id="ARBA00023049"/>
    </source>
</evidence>
<dbReference type="Pfam" id="PF22250">
    <property type="entry name" value="PFF1_C"/>
    <property type="match status" value="1"/>
</dbReference>
<dbReference type="InterPro" id="IPR053976">
    <property type="entry name" value="PFF1_TM"/>
</dbReference>
<keyword evidence="12" id="KW-0482">Metalloprotease</keyword>
<protein>
    <recommendedName>
        <fullName evidence="15">Peptide hydrolase</fullName>
        <ecNumber evidence="15">3.4.-.-</ecNumber>
    </recommendedName>
</protein>
<evidence type="ECO:0000259" key="19">
    <source>
        <dbReference type="Pfam" id="PF22251"/>
    </source>
</evidence>
<feature type="transmembrane region" description="Helical" evidence="16">
    <location>
        <begin position="491"/>
        <end position="512"/>
    </location>
</feature>
<feature type="domain" description="Vacuolar membrane protease transmembrane" evidence="19">
    <location>
        <begin position="425"/>
        <end position="693"/>
    </location>
</feature>
<keyword evidence="21" id="KW-1185">Reference proteome</keyword>
<dbReference type="GO" id="GO:0005774">
    <property type="term" value="C:vacuolar membrane"/>
    <property type="evidence" value="ECO:0007669"/>
    <property type="project" value="UniProtKB-SubCell"/>
</dbReference>
<feature type="transmembrane region" description="Helical" evidence="16">
    <location>
        <begin position="458"/>
        <end position="479"/>
    </location>
</feature>
<evidence type="ECO:0000313" key="20">
    <source>
        <dbReference type="EMBL" id="PCH35669.1"/>
    </source>
</evidence>
<proteinExistence type="inferred from homology"/>
<evidence type="ECO:0000256" key="13">
    <source>
        <dbReference type="ARBA" id="ARBA00023136"/>
    </source>
</evidence>
<dbReference type="Pfam" id="PF04389">
    <property type="entry name" value="Peptidase_M28"/>
    <property type="match status" value="1"/>
</dbReference>
<feature type="transmembrane region" description="Helical" evidence="16">
    <location>
        <begin position="626"/>
        <end position="647"/>
    </location>
</feature>
<keyword evidence="8 15" id="KW-0479">Metal-binding</keyword>
<comment type="similarity">
    <text evidence="4 15">Belongs to the peptidase M28 family.</text>
</comment>
<evidence type="ECO:0000259" key="18">
    <source>
        <dbReference type="Pfam" id="PF22250"/>
    </source>
</evidence>
<accession>A0A2H3JAA0</accession>
<dbReference type="Pfam" id="PF22251">
    <property type="entry name" value="PFF1_TM"/>
    <property type="match status" value="1"/>
</dbReference>
<name>A0A2H3JAA0_WOLCO</name>
<keyword evidence="7 16" id="KW-0812">Transmembrane</keyword>
<reference evidence="20 21" key="1">
    <citation type="journal article" date="2012" name="Science">
        <title>The Paleozoic origin of enzymatic lignin decomposition reconstructed from 31 fungal genomes.</title>
        <authorList>
            <person name="Floudas D."/>
            <person name="Binder M."/>
            <person name="Riley R."/>
            <person name="Barry K."/>
            <person name="Blanchette R.A."/>
            <person name="Henrissat B."/>
            <person name="Martinez A.T."/>
            <person name="Otillar R."/>
            <person name="Spatafora J.W."/>
            <person name="Yadav J.S."/>
            <person name="Aerts A."/>
            <person name="Benoit I."/>
            <person name="Boyd A."/>
            <person name="Carlson A."/>
            <person name="Copeland A."/>
            <person name="Coutinho P.M."/>
            <person name="de Vries R.P."/>
            <person name="Ferreira P."/>
            <person name="Findley K."/>
            <person name="Foster B."/>
            <person name="Gaskell J."/>
            <person name="Glotzer D."/>
            <person name="Gorecki P."/>
            <person name="Heitman J."/>
            <person name="Hesse C."/>
            <person name="Hori C."/>
            <person name="Igarashi K."/>
            <person name="Jurgens J.A."/>
            <person name="Kallen N."/>
            <person name="Kersten P."/>
            <person name="Kohler A."/>
            <person name="Kuees U."/>
            <person name="Kumar T.K.A."/>
            <person name="Kuo A."/>
            <person name="LaButti K."/>
            <person name="Larrondo L.F."/>
            <person name="Lindquist E."/>
            <person name="Ling A."/>
            <person name="Lombard V."/>
            <person name="Lucas S."/>
            <person name="Lundell T."/>
            <person name="Martin R."/>
            <person name="McLaughlin D.J."/>
            <person name="Morgenstern I."/>
            <person name="Morin E."/>
            <person name="Murat C."/>
            <person name="Nagy L.G."/>
            <person name="Nolan M."/>
            <person name="Ohm R.A."/>
            <person name="Patyshakuliyeva A."/>
            <person name="Rokas A."/>
            <person name="Ruiz-Duenas F.J."/>
            <person name="Sabat G."/>
            <person name="Salamov A."/>
            <person name="Samejima M."/>
            <person name="Schmutz J."/>
            <person name="Slot J.C."/>
            <person name="St John F."/>
            <person name="Stenlid J."/>
            <person name="Sun H."/>
            <person name="Sun S."/>
            <person name="Syed K."/>
            <person name="Tsang A."/>
            <person name="Wiebenga A."/>
            <person name="Young D."/>
            <person name="Pisabarro A."/>
            <person name="Eastwood D.C."/>
            <person name="Martin F."/>
            <person name="Cullen D."/>
            <person name="Grigoriev I.V."/>
            <person name="Hibbett D.S."/>
        </authorList>
    </citation>
    <scope>NUCLEOTIDE SEQUENCE [LARGE SCALE GENOMIC DNA]</scope>
    <source>
        <strain evidence="20 21">MD-104</strain>
    </source>
</reference>
<dbReference type="STRING" id="742152.A0A2H3JAA0"/>
<dbReference type="OMA" id="TPWPVTI"/>
<dbReference type="OrthoDB" id="76293at2759"/>